<evidence type="ECO:0000313" key="2">
    <source>
        <dbReference type="EMBL" id="KAK7348262.1"/>
    </source>
</evidence>
<reference evidence="2 3" key="1">
    <citation type="submission" date="2024-01" db="EMBL/GenBank/DDBJ databases">
        <title>The genomes of 5 underutilized Papilionoideae crops provide insights into root nodulation and disease resistanc.</title>
        <authorList>
            <person name="Jiang F."/>
        </authorList>
    </citation>
    <scope>NUCLEOTIDE SEQUENCE [LARGE SCALE GENOMIC DNA]</scope>
    <source>
        <strain evidence="2">JINMINGXINNONG_FW02</strain>
        <tissue evidence="2">Leaves</tissue>
    </source>
</reference>
<protein>
    <recommendedName>
        <fullName evidence="1">Dienelactone hydrolase domain-containing protein</fullName>
    </recommendedName>
</protein>
<name>A0AAN9MAD3_PHACN</name>
<dbReference type="InterPro" id="IPR002925">
    <property type="entry name" value="Dienelactn_hydro"/>
</dbReference>
<accession>A0AAN9MAD3</accession>
<dbReference type="Proteomes" id="UP001374584">
    <property type="component" value="Unassembled WGS sequence"/>
</dbReference>
<dbReference type="Gene3D" id="3.40.50.1820">
    <property type="entry name" value="alpha/beta hydrolase"/>
    <property type="match status" value="1"/>
</dbReference>
<dbReference type="PANTHER" id="PTHR17630:SF82">
    <property type="entry name" value="ENDO-1,3-1,4-BETA-D-GLUCANASE-LIKE PROTEIN"/>
    <property type="match status" value="1"/>
</dbReference>
<organism evidence="2 3">
    <name type="scientific">Phaseolus coccineus</name>
    <name type="common">Scarlet runner bean</name>
    <name type="synonym">Phaseolus multiflorus</name>
    <dbReference type="NCBI Taxonomy" id="3886"/>
    <lineage>
        <taxon>Eukaryota</taxon>
        <taxon>Viridiplantae</taxon>
        <taxon>Streptophyta</taxon>
        <taxon>Embryophyta</taxon>
        <taxon>Tracheophyta</taxon>
        <taxon>Spermatophyta</taxon>
        <taxon>Magnoliopsida</taxon>
        <taxon>eudicotyledons</taxon>
        <taxon>Gunneridae</taxon>
        <taxon>Pentapetalae</taxon>
        <taxon>rosids</taxon>
        <taxon>fabids</taxon>
        <taxon>Fabales</taxon>
        <taxon>Fabaceae</taxon>
        <taxon>Papilionoideae</taxon>
        <taxon>50 kb inversion clade</taxon>
        <taxon>NPAAA clade</taxon>
        <taxon>indigoferoid/millettioid clade</taxon>
        <taxon>Phaseoleae</taxon>
        <taxon>Phaseolus</taxon>
    </lineage>
</organism>
<evidence type="ECO:0000313" key="3">
    <source>
        <dbReference type="Proteomes" id="UP001374584"/>
    </source>
</evidence>
<dbReference type="EMBL" id="JAYMYR010000008">
    <property type="protein sequence ID" value="KAK7348262.1"/>
    <property type="molecule type" value="Genomic_DNA"/>
</dbReference>
<dbReference type="Pfam" id="PF01738">
    <property type="entry name" value="DLH"/>
    <property type="match status" value="1"/>
</dbReference>
<gene>
    <name evidence="2" type="ORF">VNO80_22813</name>
</gene>
<keyword evidence="3" id="KW-1185">Reference proteome</keyword>
<feature type="domain" description="Dienelactone hydrolase" evidence="1">
    <location>
        <begin position="39"/>
        <end position="237"/>
    </location>
</feature>
<sequence>MVGGGCFTNHPVLNGSSGGGNVTNLGGVNCYVSGCSLSVIAILLVSDVYGFKAPLLRKIADKVGDSGYYVVVPDLVNDDPFNPKDLKRPNDVWVKEHEPAKCIETAKPIIEALKSKGISTMGAAGFCWGAKTVTDLGTAELTQASVLLHPSYITVDDVRGVKTPIAILGAEHDSLSPPELVKEFKHVLDAKPEVESFVKIFPNASHGWALRYDPTNPKALNEAEAAHKIMIDWFDKHLKK</sequence>
<evidence type="ECO:0000259" key="1">
    <source>
        <dbReference type="Pfam" id="PF01738"/>
    </source>
</evidence>
<comment type="caution">
    <text evidence="2">The sequence shown here is derived from an EMBL/GenBank/DDBJ whole genome shotgun (WGS) entry which is preliminary data.</text>
</comment>
<dbReference type="SUPFAM" id="SSF53474">
    <property type="entry name" value="alpha/beta-Hydrolases"/>
    <property type="match status" value="1"/>
</dbReference>
<dbReference type="InterPro" id="IPR029058">
    <property type="entry name" value="AB_hydrolase_fold"/>
</dbReference>
<dbReference type="AlphaFoldDB" id="A0AAN9MAD3"/>
<dbReference type="GO" id="GO:0016787">
    <property type="term" value="F:hydrolase activity"/>
    <property type="evidence" value="ECO:0007669"/>
    <property type="project" value="InterPro"/>
</dbReference>
<dbReference type="PANTHER" id="PTHR17630">
    <property type="entry name" value="DIENELACTONE HYDROLASE"/>
    <property type="match status" value="1"/>
</dbReference>
<proteinExistence type="predicted"/>